<comment type="caution">
    <text evidence="6">The sequence shown here is derived from an EMBL/GenBank/DDBJ whole genome shotgun (WGS) entry which is preliminary data.</text>
</comment>
<keyword evidence="7" id="KW-1185">Reference proteome</keyword>
<dbReference type="GeneID" id="95984077"/>
<accession>A0ABR3QBZ9</accession>
<reference evidence="6 7" key="1">
    <citation type="submission" date="2023-08" db="EMBL/GenBank/DDBJ databases">
        <title>Annotated Genome Sequence of Vanrija albida AlHP1.</title>
        <authorList>
            <person name="Herzog R."/>
        </authorList>
    </citation>
    <scope>NUCLEOTIDE SEQUENCE [LARGE SCALE GENOMIC DNA]</scope>
    <source>
        <strain evidence="6 7">AlHP1</strain>
    </source>
</reference>
<dbReference type="PANTHER" id="PTHR10250">
    <property type="entry name" value="MICROSOMAL GLUTATHIONE S-TRANSFERASE"/>
    <property type="match status" value="1"/>
</dbReference>
<keyword evidence="3 5" id="KW-1133">Transmembrane helix</keyword>
<evidence type="ECO:0000313" key="6">
    <source>
        <dbReference type="EMBL" id="KAL1412037.1"/>
    </source>
</evidence>
<comment type="subcellular location">
    <subcellularLocation>
        <location evidence="1">Membrane</location>
        <topology evidence="1">Multi-pass membrane protein</topology>
    </subcellularLocation>
</comment>
<gene>
    <name evidence="6" type="ORF">Q8F55_003034</name>
</gene>
<feature type="transmembrane region" description="Helical" evidence="5">
    <location>
        <begin position="6"/>
        <end position="27"/>
    </location>
</feature>
<evidence type="ECO:0000256" key="4">
    <source>
        <dbReference type="ARBA" id="ARBA00023136"/>
    </source>
</evidence>
<evidence type="ECO:0000256" key="1">
    <source>
        <dbReference type="ARBA" id="ARBA00004141"/>
    </source>
</evidence>
<evidence type="ECO:0000256" key="3">
    <source>
        <dbReference type="ARBA" id="ARBA00022989"/>
    </source>
</evidence>
<dbReference type="InterPro" id="IPR001129">
    <property type="entry name" value="Membr-assoc_MAPEG"/>
</dbReference>
<dbReference type="RefSeq" id="XP_069211981.1">
    <property type="nucleotide sequence ID" value="XM_069351595.1"/>
</dbReference>
<keyword evidence="4 5" id="KW-0472">Membrane</keyword>
<dbReference type="InterPro" id="IPR050997">
    <property type="entry name" value="MAPEG"/>
</dbReference>
<name>A0ABR3QBZ9_9TREE</name>
<dbReference type="Pfam" id="PF01124">
    <property type="entry name" value="MAPEG"/>
    <property type="match status" value="1"/>
</dbReference>
<proteinExistence type="predicted"/>
<feature type="transmembrane region" description="Helical" evidence="5">
    <location>
        <begin position="79"/>
        <end position="103"/>
    </location>
</feature>
<keyword evidence="2 5" id="KW-0812">Transmembrane</keyword>
<evidence type="ECO:0008006" key="8">
    <source>
        <dbReference type="Google" id="ProtNLM"/>
    </source>
</evidence>
<organism evidence="6 7">
    <name type="scientific">Vanrija albida</name>
    <dbReference type="NCBI Taxonomy" id="181172"/>
    <lineage>
        <taxon>Eukaryota</taxon>
        <taxon>Fungi</taxon>
        <taxon>Dikarya</taxon>
        <taxon>Basidiomycota</taxon>
        <taxon>Agaricomycotina</taxon>
        <taxon>Tremellomycetes</taxon>
        <taxon>Trichosporonales</taxon>
        <taxon>Trichosporonaceae</taxon>
        <taxon>Vanrija</taxon>
    </lineage>
</organism>
<dbReference type="Gene3D" id="1.20.120.550">
    <property type="entry name" value="Membrane associated eicosanoid/glutathione metabolism-like domain"/>
    <property type="match status" value="1"/>
</dbReference>
<evidence type="ECO:0000256" key="5">
    <source>
        <dbReference type="SAM" id="Phobius"/>
    </source>
</evidence>
<dbReference type="EMBL" id="JBBXJM010000002">
    <property type="protein sequence ID" value="KAL1412037.1"/>
    <property type="molecule type" value="Genomic_DNA"/>
</dbReference>
<dbReference type="SUPFAM" id="SSF161084">
    <property type="entry name" value="MAPEG domain-like"/>
    <property type="match status" value="1"/>
</dbReference>
<dbReference type="PANTHER" id="PTHR10250:SF26">
    <property type="entry name" value="GLUTATHIONE S-TRANSFERASE 3, MITOCHONDRIAL"/>
    <property type="match status" value="1"/>
</dbReference>
<sequence length="152" mass="16214">MSLAITLPPAFPVVGLGAAAIAFLQIFQMGVVGAARKAAKVPYPNLYVSDAEAKADKLKLKFNCAQRAHGNTLENVPSILALFGFLSVFHPIVATSAVVIWAFGRVFYTLQYAAGNPNNRNGGLARTHYIGVLTLLFGTLYVAVTKSIEVFA</sequence>
<evidence type="ECO:0000256" key="2">
    <source>
        <dbReference type="ARBA" id="ARBA00022692"/>
    </source>
</evidence>
<feature type="transmembrane region" description="Helical" evidence="5">
    <location>
        <begin position="123"/>
        <end position="144"/>
    </location>
</feature>
<protein>
    <recommendedName>
        <fullName evidence="8">Glutathione transferase</fullName>
    </recommendedName>
</protein>
<dbReference type="InterPro" id="IPR023352">
    <property type="entry name" value="MAPEG-like_dom_sf"/>
</dbReference>
<evidence type="ECO:0000313" key="7">
    <source>
        <dbReference type="Proteomes" id="UP001565368"/>
    </source>
</evidence>
<dbReference type="Proteomes" id="UP001565368">
    <property type="component" value="Unassembled WGS sequence"/>
</dbReference>